<evidence type="ECO:0000256" key="2">
    <source>
        <dbReference type="ARBA" id="ARBA00022448"/>
    </source>
</evidence>
<keyword evidence="2" id="KW-0813">Transport</keyword>
<reference evidence="6 8" key="1">
    <citation type="submission" date="2018-03" db="EMBL/GenBank/DDBJ databases">
        <title>Genomic Encyclopedia of Archaeal and Bacterial Type Strains, Phase II (KMG-II): from individual species to whole genera.</title>
        <authorList>
            <person name="Goeker M."/>
        </authorList>
    </citation>
    <scope>NUCLEOTIDE SEQUENCE [LARGE SCALE GENOMIC DNA]</scope>
    <source>
        <strain evidence="6 8">DSM 21548</strain>
    </source>
</reference>
<name>A0A2P8GUX0_9MICO</name>
<dbReference type="EMBL" id="PYAU01000001">
    <property type="protein sequence ID" value="PSL37768.1"/>
    <property type="molecule type" value="Genomic_DNA"/>
</dbReference>
<evidence type="ECO:0000256" key="4">
    <source>
        <dbReference type="ARBA" id="ARBA00022840"/>
    </source>
</evidence>
<dbReference type="EMBL" id="RZGY01000001">
    <property type="protein sequence ID" value="RUQ87648.1"/>
    <property type="molecule type" value="Genomic_DNA"/>
</dbReference>
<reference evidence="7 9" key="2">
    <citation type="submission" date="2018-12" db="EMBL/GenBank/DDBJ databases">
        <authorList>
            <person name="hu s."/>
            <person name="Xu Y."/>
            <person name="Xu B."/>
            <person name="Li F."/>
        </authorList>
    </citation>
    <scope>NUCLEOTIDE SEQUENCE [LARGE SCALE GENOMIC DNA]</scope>
    <source>
        <strain evidence="7 9">KSW2-17</strain>
    </source>
</reference>
<dbReference type="CDD" id="cd03257">
    <property type="entry name" value="ABC_NikE_OppD_transporters"/>
    <property type="match status" value="1"/>
</dbReference>
<dbReference type="OrthoDB" id="8481147at2"/>
<organism evidence="6 8">
    <name type="scientific">Labedella gwakjiensis</name>
    <dbReference type="NCBI Taxonomy" id="390269"/>
    <lineage>
        <taxon>Bacteria</taxon>
        <taxon>Bacillati</taxon>
        <taxon>Actinomycetota</taxon>
        <taxon>Actinomycetes</taxon>
        <taxon>Micrococcales</taxon>
        <taxon>Microbacteriaceae</taxon>
        <taxon>Labedella</taxon>
    </lineage>
</organism>
<proteinExistence type="inferred from homology"/>
<dbReference type="Pfam" id="PF00005">
    <property type="entry name" value="ABC_tran"/>
    <property type="match status" value="1"/>
</dbReference>
<accession>A0A2P8GUX0</accession>
<gene>
    <name evidence="6" type="ORF">CLV49_1375</name>
    <name evidence="7" type="ORF">ELQ93_12320</name>
</gene>
<dbReference type="AlphaFoldDB" id="A0A2P8GUX0"/>
<dbReference type="InterPro" id="IPR050319">
    <property type="entry name" value="ABC_transp_ATP-bind"/>
</dbReference>
<keyword evidence="4 6" id="KW-0067">ATP-binding</keyword>
<evidence type="ECO:0000256" key="1">
    <source>
        <dbReference type="ARBA" id="ARBA00005417"/>
    </source>
</evidence>
<comment type="similarity">
    <text evidence="1">Belongs to the ABC transporter superfamily.</text>
</comment>
<evidence type="ECO:0000256" key="3">
    <source>
        <dbReference type="ARBA" id="ARBA00022741"/>
    </source>
</evidence>
<dbReference type="SMART" id="SM00382">
    <property type="entry name" value="AAA"/>
    <property type="match status" value="1"/>
</dbReference>
<evidence type="ECO:0000313" key="6">
    <source>
        <dbReference type="EMBL" id="PSL37768.1"/>
    </source>
</evidence>
<dbReference type="PANTHER" id="PTHR43776:SF7">
    <property type="entry name" value="D,D-DIPEPTIDE TRANSPORT ATP-BINDING PROTEIN DDPF-RELATED"/>
    <property type="match status" value="1"/>
</dbReference>
<dbReference type="Proteomes" id="UP000268291">
    <property type="component" value="Unassembled WGS sequence"/>
</dbReference>
<sequence length="252" mass="27203">MTVVLAASGVRKSFGDFTALDDCSFQLHAGRTLGVVGESGSGKSTLGRIVMRLLTPDAGTVQLAGDDLYAMGASRLRTARRRIQLVPQDPRHALNPAMSVGDNLRFQFAAQRLPRSTWNVRTDELLDQVALSRDYVHAWPYELSGGQAQRVAIARAIAGRPDVLVCDEAVSALDKSVQAQVLNTFADLQRETGVALFFISHDLAVIDHISDDVLVLNRGHTVESGPTRTVLADPQDAYTRELLAARSVVAAA</sequence>
<evidence type="ECO:0000313" key="8">
    <source>
        <dbReference type="Proteomes" id="UP000241203"/>
    </source>
</evidence>
<evidence type="ECO:0000313" key="9">
    <source>
        <dbReference type="Proteomes" id="UP000268291"/>
    </source>
</evidence>
<dbReference type="InterPro" id="IPR027417">
    <property type="entry name" value="P-loop_NTPase"/>
</dbReference>
<keyword evidence="3" id="KW-0547">Nucleotide-binding</keyword>
<dbReference type="PROSITE" id="PS00211">
    <property type="entry name" value="ABC_TRANSPORTER_1"/>
    <property type="match status" value="1"/>
</dbReference>
<dbReference type="GO" id="GO:0005524">
    <property type="term" value="F:ATP binding"/>
    <property type="evidence" value="ECO:0007669"/>
    <property type="project" value="UniProtKB-KW"/>
</dbReference>
<feature type="domain" description="ABC transporter" evidence="5">
    <location>
        <begin position="5"/>
        <end position="243"/>
    </location>
</feature>
<dbReference type="PROSITE" id="PS50893">
    <property type="entry name" value="ABC_TRANSPORTER_2"/>
    <property type="match status" value="1"/>
</dbReference>
<dbReference type="InterPro" id="IPR017871">
    <property type="entry name" value="ABC_transporter-like_CS"/>
</dbReference>
<protein>
    <submittedName>
        <fullName evidence="7">ABC transporter ATP-binding protein</fullName>
    </submittedName>
    <submittedName>
        <fullName evidence="6">Peptide/nickel transport system ATP-binding protein</fullName>
    </submittedName>
</protein>
<dbReference type="SUPFAM" id="SSF52540">
    <property type="entry name" value="P-loop containing nucleoside triphosphate hydrolases"/>
    <property type="match status" value="1"/>
</dbReference>
<dbReference type="InterPro" id="IPR003593">
    <property type="entry name" value="AAA+_ATPase"/>
</dbReference>
<dbReference type="GO" id="GO:0055085">
    <property type="term" value="P:transmembrane transport"/>
    <property type="evidence" value="ECO:0007669"/>
    <property type="project" value="UniProtKB-ARBA"/>
</dbReference>
<dbReference type="PANTHER" id="PTHR43776">
    <property type="entry name" value="TRANSPORT ATP-BINDING PROTEIN"/>
    <property type="match status" value="1"/>
</dbReference>
<comment type="caution">
    <text evidence="6">The sequence shown here is derived from an EMBL/GenBank/DDBJ whole genome shotgun (WGS) entry which is preliminary data.</text>
</comment>
<dbReference type="InterPro" id="IPR003439">
    <property type="entry name" value="ABC_transporter-like_ATP-bd"/>
</dbReference>
<evidence type="ECO:0000313" key="7">
    <source>
        <dbReference type="EMBL" id="RUQ87648.1"/>
    </source>
</evidence>
<keyword evidence="9" id="KW-1185">Reference proteome</keyword>
<dbReference type="Gene3D" id="3.40.50.300">
    <property type="entry name" value="P-loop containing nucleotide triphosphate hydrolases"/>
    <property type="match status" value="1"/>
</dbReference>
<dbReference type="RefSeq" id="WP_106562870.1">
    <property type="nucleotide sequence ID" value="NZ_PYAU01000001.1"/>
</dbReference>
<evidence type="ECO:0000259" key="5">
    <source>
        <dbReference type="PROSITE" id="PS50893"/>
    </source>
</evidence>
<dbReference type="GO" id="GO:0016887">
    <property type="term" value="F:ATP hydrolysis activity"/>
    <property type="evidence" value="ECO:0007669"/>
    <property type="project" value="InterPro"/>
</dbReference>
<dbReference type="Proteomes" id="UP000241203">
    <property type="component" value="Unassembled WGS sequence"/>
</dbReference>